<organism evidence="1 2">
    <name type="scientific">Candidatus Iainarchaeum sp</name>
    <dbReference type="NCBI Taxonomy" id="3101447"/>
    <lineage>
        <taxon>Archaea</taxon>
        <taxon>Candidatus Iainarchaeota</taxon>
        <taxon>Candidatus Iainarchaeia</taxon>
        <taxon>Candidatus Iainarchaeales</taxon>
        <taxon>Candidatus Iainarchaeaceae</taxon>
        <taxon>Candidatus Iainarchaeum</taxon>
    </lineage>
</organism>
<protein>
    <submittedName>
        <fullName evidence="1">Uncharacterized protein</fullName>
    </submittedName>
</protein>
<dbReference type="EMBL" id="QMWO01000084">
    <property type="protein sequence ID" value="RLG69345.1"/>
    <property type="molecule type" value="Genomic_DNA"/>
</dbReference>
<gene>
    <name evidence="1" type="ORF">DRO07_02475</name>
</gene>
<comment type="caution">
    <text evidence="1">The sequence shown here is derived from an EMBL/GenBank/DDBJ whole genome shotgun (WGS) entry which is preliminary data.</text>
</comment>
<dbReference type="AlphaFoldDB" id="A0A497JF54"/>
<evidence type="ECO:0000313" key="2">
    <source>
        <dbReference type="Proteomes" id="UP000277633"/>
    </source>
</evidence>
<reference evidence="1 2" key="1">
    <citation type="submission" date="2018-06" db="EMBL/GenBank/DDBJ databases">
        <title>Extensive metabolic versatility and redundancy in microbially diverse, dynamic hydrothermal sediments.</title>
        <authorList>
            <person name="Dombrowski N."/>
            <person name="Teske A."/>
            <person name="Baker B.J."/>
        </authorList>
    </citation>
    <scope>NUCLEOTIDE SEQUENCE [LARGE SCALE GENOMIC DNA]</scope>
    <source>
        <strain evidence="1">B9_G13</strain>
    </source>
</reference>
<name>A0A497JF54_9ARCH</name>
<dbReference type="Proteomes" id="UP000277633">
    <property type="component" value="Unassembled WGS sequence"/>
</dbReference>
<accession>A0A497JF54</accession>
<evidence type="ECO:0000313" key="1">
    <source>
        <dbReference type="EMBL" id="RLG69345.1"/>
    </source>
</evidence>
<sequence>MTHRHNSATQPCFYNKYSGCNTTAQTETLNRKNSRFKTSALSGRISFFFSFLRSEKKPTIAKIAPIRETKGISSKIQKHGTMNMYIAALYQKSEVHCDDRFAQANKSNRVSIKNADIPSRIKEINTQKNEFFVNLFASSYPLKTLLSKFSYALKILFKKPRTMHKQLFWEYLNLFARSCNGL</sequence>
<proteinExistence type="predicted"/>